<dbReference type="OrthoDB" id="1057128at2"/>
<sequence length="423" mass="47879">MAASRKKEPGQLSVMDQFDHMKEKHPDALLLFRTGSTYEIYRQDAKKVSEILGTPVSTRTVGKEKNVDVASFPHEALDTYLPRLVRAGMRVAICEQLENPKQKKKEQAAKHGETTSQQPINKESDMPRKKKEKTPQEEPVKTTKSAVDETTPKEKKSESQSATQGEAAERKPREPQMVTVNGDKVTHGHAYQSKTNPEDWYFTAKINGEQLKPQKMDPADLVAYKEKELTVPQLMERYYPTKLMPRVPDVAYQVANVLPGPGGNLTIDKFNVYKETDETRADYGKYKFYAQVGDKKMSTTASREDLNAYFDRVATPGQLVERNFGDRLHLQSHYEQFRLPEGIDPKGIRVAKDKEDGKWKVSADLGDGRGRTSRQELSFDDGYSLFKTKTATREQIAAKYLTEEISTKLAAPLSMEKSASMKM</sequence>
<dbReference type="GO" id="GO:0030983">
    <property type="term" value="F:mismatched DNA binding"/>
    <property type="evidence" value="ECO:0007669"/>
    <property type="project" value="InterPro"/>
</dbReference>
<dbReference type="GO" id="GO:0006298">
    <property type="term" value="P:mismatch repair"/>
    <property type="evidence" value="ECO:0007669"/>
    <property type="project" value="InterPro"/>
</dbReference>
<dbReference type="Gene3D" id="3.40.1170.10">
    <property type="entry name" value="DNA repair protein MutS, domain I"/>
    <property type="match status" value="1"/>
</dbReference>
<evidence type="ECO:0000256" key="1">
    <source>
        <dbReference type="SAM" id="MobiDB-lite"/>
    </source>
</evidence>
<dbReference type="Pfam" id="PF01624">
    <property type="entry name" value="MutS_I"/>
    <property type="match status" value="1"/>
</dbReference>
<evidence type="ECO:0000313" key="4">
    <source>
        <dbReference type="Proteomes" id="UP000297031"/>
    </source>
</evidence>
<dbReference type="RefSeq" id="WP_136410209.1">
    <property type="nucleotide sequence ID" value="NZ_CP039393.1"/>
</dbReference>
<dbReference type="EMBL" id="CP039393">
    <property type="protein sequence ID" value="QCD35501.1"/>
    <property type="molecule type" value="Genomic_DNA"/>
</dbReference>
<reference evidence="3 4" key="1">
    <citation type="submission" date="2019-02" db="EMBL/GenBank/DDBJ databases">
        <title>Isolation and identification of novel species under the genus Muribaculum.</title>
        <authorList>
            <person name="Miyake S."/>
            <person name="Ding Y."/>
            <person name="Low A."/>
            <person name="Soh M."/>
            <person name="Seedorf H."/>
        </authorList>
    </citation>
    <scope>NUCLEOTIDE SEQUENCE [LARGE SCALE GENOMIC DNA]</scope>
    <source>
        <strain evidence="3 4">TLL-A4</strain>
    </source>
</reference>
<evidence type="ECO:0000259" key="2">
    <source>
        <dbReference type="Pfam" id="PF01624"/>
    </source>
</evidence>
<dbReference type="Proteomes" id="UP000297031">
    <property type="component" value="Chromosome"/>
</dbReference>
<feature type="domain" description="DNA mismatch repair protein MutS-like N-terminal" evidence="2">
    <location>
        <begin position="14"/>
        <end position="105"/>
    </location>
</feature>
<dbReference type="SUPFAM" id="SSF55271">
    <property type="entry name" value="DNA repair protein MutS, domain I"/>
    <property type="match status" value="1"/>
</dbReference>
<feature type="compositionally biased region" description="Basic and acidic residues" evidence="1">
    <location>
        <begin position="100"/>
        <end position="113"/>
    </location>
</feature>
<accession>A0A4P7VNL4</accession>
<evidence type="ECO:0000313" key="3">
    <source>
        <dbReference type="EMBL" id="QCD35501.1"/>
    </source>
</evidence>
<feature type="compositionally biased region" description="Basic and acidic residues" evidence="1">
    <location>
        <begin position="122"/>
        <end position="158"/>
    </location>
</feature>
<protein>
    <submittedName>
        <fullName evidence="3">DNA mismatch repair protein MutS</fullName>
    </submittedName>
</protein>
<keyword evidence="4" id="KW-1185">Reference proteome</keyword>
<feature type="region of interest" description="Disordered" evidence="1">
    <location>
        <begin position="100"/>
        <end position="192"/>
    </location>
</feature>
<organism evidence="3 4">
    <name type="scientific">Muribaculum gordoncarteri</name>
    <dbReference type="NCBI Taxonomy" id="2530390"/>
    <lineage>
        <taxon>Bacteria</taxon>
        <taxon>Pseudomonadati</taxon>
        <taxon>Bacteroidota</taxon>
        <taxon>Bacteroidia</taxon>
        <taxon>Bacteroidales</taxon>
        <taxon>Muribaculaceae</taxon>
        <taxon>Muribaculum</taxon>
    </lineage>
</organism>
<dbReference type="GO" id="GO:0005524">
    <property type="term" value="F:ATP binding"/>
    <property type="evidence" value="ECO:0007669"/>
    <property type="project" value="InterPro"/>
</dbReference>
<proteinExistence type="predicted"/>
<gene>
    <name evidence="3" type="ORF">E7746_06135</name>
</gene>
<dbReference type="InterPro" id="IPR016151">
    <property type="entry name" value="DNA_mismatch_repair_MutS_N"/>
</dbReference>
<dbReference type="KEGG" id="mgod:E7746_06135"/>
<name>A0A4P7VNL4_9BACT</name>
<dbReference type="InterPro" id="IPR007695">
    <property type="entry name" value="DNA_mismatch_repair_MutS-lik_N"/>
</dbReference>
<dbReference type="AlphaFoldDB" id="A0A4P7VNL4"/>